<evidence type="ECO:0000256" key="3">
    <source>
        <dbReference type="ARBA" id="ARBA00023239"/>
    </source>
</evidence>
<evidence type="ECO:0000259" key="5">
    <source>
        <dbReference type="Pfam" id="PF04073"/>
    </source>
</evidence>
<comment type="caution">
    <text evidence="6">The sequence shown here is derived from an EMBL/GenBank/DDBJ whole genome shotgun (WGS) entry which is preliminary data.</text>
</comment>
<dbReference type="GO" id="GO:0006412">
    <property type="term" value="P:translation"/>
    <property type="evidence" value="ECO:0007669"/>
    <property type="project" value="UniProtKB-KW"/>
</dbReference>
<dbReference type="InterPro" id="IPR004369">
    <property type="entry name" value="Prolyl-tRNA_editing_YbaK/EbsC"/>
</dbReference>
<gene>
    <name evidence="6" type="ORF">LMG32879_001839</name>
</gene>
<reference evidence="6" key="1">
    <citation type="submission" date="2023-03" db="EMBL/GenBank/DDBJ databases">
        <authorList>
            <person name="Cleenwerck I."/>
        </authorList>
    </citation>
    <scope>NUCLEOTIDE SEQUENCE</scope>
    <source>
        <strain evidence="6">LMG 32879</strain>
    </source>
</reference>
<keyword evidence="7" id="KW-1185">Reference proteome</keyword>
<evidence type="ECO:0000256" key="4">
    <source>
        <dbReference type="PIRNR" id="PIRNR006181"/>
    </source>
</evidence>
<evidence type="ECO:0000313" key="6">
    <source>
        <dbReference type="EMBL" id="CAI9120995.1"/>
    </source>
</evidence>
<keyword evidence="2 4" id="KW-0648">Protein biosynthesis</keyword>
<dbReference type="AlphaFoldDB" id="A0AA35UIP7"/>
<dbReference type="InterPro" id="IPR036754">
    <property type="entry name" value="YbaK/aa-tRNA-synt-asso_dom_sf"/>
</dbReference>
<organism evidence="6 7">
    <name type="scientific">Brytella acorum</name>
    <dbReference type="NCBI Taxonomy" id="2959299"/>
    <lineage>
        <taxon>Bacteria</taxon>
        <taxon>Pseudomonadati</taxon>
        <taxon>Pseudomonadota</taxon>
        <taxon>Alphaproteobacteria</taxon>
        <taxon>Acetobacterales</taxon>
        <taxon>Acetobacteraceae</taxon>
        <taxon>Brytella</taxon>
    </lineage>
</organism>
<protein>
    <recommendedName>
        <fullName evidence="4">Cys-tRNA(Pro)/Cys-tRNA(Cys) deacylase</fullName>
        <ecNumber evidence="4">4.2.-.-</ecNumber>
    </recommendedName>
</protein>
<dbReference type="Gene3D" id="3.90.960.10">
    <property type="entry name" value="YbaK/aminoacyl-tRNA synthetase-associated domain"/>
    <property type="match status" value="1"/>
</dbReference>
<dbReference type="EMBL" id="CATKSH010000010">
    <property type="protein sequence ID" value="CAI9120995.1"/>
    <property type="molecule type" value="Genomic_DNA"/>
</dbReference>
<dbReference type="Proteomes" id="UP001176960">
    <property type="component" value="Unassembled WGS sequence"/>
</dbReference>
<keyword evidence="3 4" id="KW-0456">Lyase</keyword>
<accession>A0AA35UIP7</accession>
<dbReference type="PANTHER" id="PTHR30411">
    <property type="entry name" value="CYTOPLASMIC PROTEIN"/>
    <property type="match status" value="1"/>
</dbReference>
<evidence type="ECO:0000313" key="7">
    <source>
        <dbReference type="Proteomes" id="UP001176960"/>
    </source>
</evidence>
<name>A0AA35UIP7_9PROT</name>
<dbReference type="Pfam" id="PF04073">
    <property type="entry name" value="tRNA_edit"/>
    <property type="match status" value="1"/>
</dbReference>
<dbReference type="EC" id="4.2.-.-" evidence="4"/>
<dbReference type="PIRSF" id="PIRSF006181">
    <property type="entry name" value="EbsC_YbaK"/>
    <property type="match status" value="1"/>
</dbReference>
<dbReference type="SUPFAM" id="SSF55826">
    <property type="entry name" value="YbaK/ProRS associated domain"/>
    <property type="match status" value="1"/>
</dbReference>
<evidence type="ECO:0000256" key="2">
    <source>
        <dbReference type="ARBA" id="ARBA00022917"/>
    </source>
</evidence>
<dbReference type="GO" id="GO:0002161">
    <property type="term" value="F:aminoacyl-tRNA deacylase activity"/>
    <property type="evidence" value="ECO:0007669"/>
    <property type="project" value="InterPro"/>
</dbReference>
<dbReference type="RefSeq" id="WP_289842207.1">
    <property type="nucleotide sequence ID" value="NZ_CATKSH010000010.1"/>
</dbReference>
<dbReference type="PANTHER" id="PTHR30411:SF0">
    <property type="entry name" value="CYS-TRNA(PRO)_CYS-TRNA(CYS) DEACYLASE YBAK"/>
    <property type="match status" value="1"/>
</dbReference>
<dbReference type="GO" id="GO:0016829">
    <property type="term" value="F:lyase activity"/>
    <property type="evidence" value="ECO:0007669"/>
    <property type="project" value="UniProtKB-KW"/>
</dbReference>
<feature type="domain" description="YbaK/aminoacyl-tRNA synthetase-associated" evidence="5">
    <location>
        <begin position="35"/>
        <end position="147"/>
    </location>
</feature>
<evidence type="ECO:0000256" key="1">
    <source>
        <dbReference type="ARBA" id="ARBA00009798"/>
    </source>
</evidence>
<proteinExistence type="inferred from homology"/>
<sequence length="159" mass="16586">MMRETNATNFLAAQGVSFSVHAYDYAPGGGLIGMQAASSIGEDAGNVLKTLIVEVDRKTPVCVLVPVDQKVNFKAVAALFDGRNSKMMAPDKAQELTGYQSGGTSPFGARTAIPVVMASQAIDKPCIYINAGDRGLVVKLSPLDARKVTNAIIADIAAA</sequence>
<comment type="similarity">
    <text evidence="1 4">Belongs to the prolyl-tRNA editing family. YbaK/EbsC subfamily.</text>
</comment>
<dbReference type="InterPro" id="IPR007214">
    <property type="entry name" value="YbaK/aa-tRNA-synth-assoc-dom"/>
</dbReference>